<sequence>MRIEGQAKFPGELMRKGAVEGKSADSFAAVMRNSQSKLKLDSLNQLMDRIDVQGQRLAKQRTIEHLIDYKNSVKQFVSESLSYGLELSEKQSFHLNGGMKSHQLVEVIDEKLLAINDEVLDNEKDGIEVLRLVGEMKGLLVNLYM</sequence>
<evidence type="ECO:0008006" key="3">
    <source>
        <dbReference type="Google" id="ProtNLM"/>
    </source>
</evidence>
<dbReference type="InterPro" id="IPR024042">
    <property type="entry name" value="TM1646-like_dom_sf"/>
</dbReference>
<gene>
    <name evidence="1" type="ORF">BN1080_03339</name>
</gene>
<dbReference type="Gene3D" id="1.20.120.490">
    <property type="entry name" value="Hypothetical protein TM1646-like domain"/>
    <property type="match status" value="1"/>
</dbReference>
<protein>
    <recommendedName>
        <fullName evidence="3">DUF327 domain-containing protein</fullName>
    </recommendedName>
</protein>
<dbReference type="SUPFAM" id="SSF158397">
    <property type="entry name" value="TM1646-like"/>
    <property type="match status" value="1"/>
</dbReference>
<name>A0A098ER84_9BACL</name>
<dbReference type="Pfam" id="PF03885">
    <property type="entry name" value="DUF327"/>
    <property type="match status" value="1"/>
</dbReference>
<dbReference type="AlphaFoldDB" id="A0A098ER84"/>
<keyword evidence="2" id="KW-1185">Reference proteome</keyword>
<proteinExistence type="predicted"/>
<reference evidence="1 2" key="1">
    <citation type="submission" date="2014-09" db="EMBL/GenBank/DDBJ databases">
        <authorList>
            <person name="Urmite Genomes Urmite Genomes"/>
        </authorList>
    </citation>
    <scope>NUCLEOTIDE SEQUENCE [LARGE SCALE GENOMIC DNA]</scope>
    <source>
        <strain evidence="1 2">ES2</strain>
    </source>
</reference>
<dbReference type="EMBL" id="CCXS01000001">
    <property type="protein sequence ID" value="CEG24317.1"/>
    <property type="molecule type" value="Genomic_DNA"/>
</dbReference>
<evidence type="ECO:0000313" key="1">
    <source>
        <dbReference type="EMBL" id="CEG24317.1"/>
    </source>
</evidence>
<dbReference type="InterPro" id="IPR005585">
    <property type="entry name" value="DUF327"/>
</dbReference>
<dbReference type="STRING" id="1499687.BN1080_03339"/>
<evidence type="ECO:0000313" key="2">
    <source>
        <dbReference type="Proteomes" id="UP000043699"/>
    </source>
</evidence>
<organism evidence="1 2">
    <name type="scientific">Planococcus massiliensis</name>
    <dbReference type="NCBI Taxonomy" id="1499687"/>
    <lineage>
        <taxon>Bacteria</taxon>
        <taxon>Bacillati</taxon>
        <taxon>Bacillota</taxon>
        <taxon>Bacilli</taxon>
        <taxon>Bacillales</taxon>
        <taxon>Caryophanaceae</taxon>
        <taxon>Planococcus</taxon>
    </lineage>
</organism>
<accession>A0A098ER84</accession>
<dbReference type="RefSeq" id="WP_052653831.1">
    <property type="nucleotide sequence ID" value="NZ_CCXS01000001.1"/>
</dbReference>
<dbReference type="Proteomes" id="UP000043699">
    <property type="component" value="Unassembled WGS sequence"/>
</dbReference>